<evidence type="ECO:0000259" key="5">
    <source>
        <dbReference type="PROSITE" id="PS50090"/>
    </source>
</evidence>
<feature type="compositionally biased region" description="Acidic residues" evidence="4">
    <location>
        <begin position="1"/>
        <end position="11"/>
    </location>
</feature>
<dbReference type="PANTHER" id="PTHR46380">
    <property type="entry name" value="CYCLIN-D-BINDING MYB-LIKE TRANSCRIPTION FACTOR 1"/>
    <property type="match status" value="1"/>
</dbReference>
<evidence type="ECO:0000256" key="1">
    <source>
        <dbReference type="ARBA" id="ARBA00004123"/>
    </source>
</evidence>
<feature type="non-terminal residue" evidence="7">
    <location>
        <position position="311"/>
    </location>
</feature>
<feature type="domain" description="Myb-like" evidence="5">
    <location>
        <begin position="154"/>
        <end position="223"/>
    </location>
</feature>
<dbReference type="InterPro" id="IPR009057">
    <property type="entry name" value="Homeodomain-like_sf"/>
</dbReference>
<gene>
    <name evidence="7" type="ORF">QBC46DRAFT_268199</name>
</gene>
<keyword evidence="8" id="KW-1185">Reference proteome</keyword>
<organism evidence="7 8">
    <name type="scientific">Diplogelasinospora grovesii</name>
    <dbReference type="NCBI Taxonomy" id="303347"/>
    <lineage>
        <taxon>Eukaryota</taxon>
        <taxon>Fungi</taxon>
        <taxon>Dikarya</taxon>
        <taxon>Ascomycota</taxon>
        <taxon>Pezizomycotina</taxon>
        <taxon>Sordariomycetes</taxon>
        <taxon>Sordariomycetidae</taxon>
        <taxon>Sordariales</taxon>
        <taxon>Diplogelasinosporaceae</taxon>
        <taxon>Diplogelasinospora</taxon>
    </lineage>
</organism>
<dbReference type="Gene3D" id="1.10.10.60">
    <property type="entry name" value="Homeodomain-like"/>
    <property type="match status" value="2"/>
</dbReference>
<feature type="region of interest" description="Disordered" evidence="4">
    <location>
        <begin position="1"/>
        <end position="31"/>
    </location>
</feature>
<evidence type="ECO:0000256" key="2">
    <source>
        <dbReference type="ARBA" id="ARBA00023125"/>
    </source>
</evidence>
<accession>A0AAN6N3H2</accession>
<dbReference type="GO" id="GO:0003700">
    <property type="term" value="F:DNA-binding transcription factor activity"/>
    <property type="evidence" value="ECO:0007669"/>
    <property type="project" value="TreeGrafter"/>
</dbReference>
<dbReference type="GO" id="GO:0000976">
    <property type="term" value="F:transcription cis-regulatory region binding"/>
    <property type="evidence" value="ECO:0007669"/>
    <property type="project" value="TreeGrafter"/>
</dbReference>
<evidence type="ECO:0000313" key="8">
    <source>
        <dbReference type="Proteomes" id="UP001303473"/>
    </source>
</evidence>
<sequence>MPVDEGEEEEEKGVRPATKKTSNSGQYKTGLFDATEKAQVARAVERFRENEGLSQAEVNQLIHENPQSSKNPALSRLWSNVTEACPTRQRQKLINWCRQQFHNYVARGTWTQEQDDELDGLIRIHGTKWSLIGGLINRHPMDARDRYRNYLICRGKVKKDFWSAEEEEQLCKVVRTAVEKIRTTLGTKTNKSAEELINWQQISEAMGLTRTRLQCMTKWKHLRTTEAIPDDIATVLPTGTSWRLERIRSELRGMPADDKYRLVRFIHHSGIRNSRKIPWWDKELKDVFSKRYQPYTLMVAWARLKHAVPDW</sequence>
<dbReference type="PANTHER" id="PTHR46380:SF2">
    <property type="entry name" value="CYCLIN-D-BINDING MYB-LIKE TRANSCRIPTION FACTOR 1"/>
    <property type="match status" value="1"/>
</dbReference>
<dbReference type="EMBL" id="MU853862">
    <property type="protein sequence ID" value="KAK3937148.1"/>
    <property type="molecule type" value="Genomic_DNA"/>
</dbReference>
<dbReference type="SMART" id="SM00717">
    <property type="entry name" value="SANT"/>
    <property type="match status" value="2"/>
</dbReference>
<evidence type="ECO:0000256" key="3">
    <source>
        <dbReference type="ARBA" id="ARBA00023242"/>
    </source>
</evidence>
<dbReference type="InterPro" id="IPR001005">
    <property type="entry name" value="SANT/Myb"/>
</dbReference>
<dbReference type="Pfam" id="PF13921">
    <property type="entry name" value="Myb_DNA-bind_6"/>
    <property type="match status" value="1"/>
</dbReference>
<dbReference type="PROSITE" id="PS50090">
    <property type="entry name" value="MYB_LIKE"/>
    <property type="match status" value="2"/>
</dbReference>
<keyword evidence="3" id="KW-0539">Nucleus</keyword>
<proteinExistence type="predicted"/>
<dbReference type="AlphaFoldDB" id="A0AAN6N3H2"/>
<dbReference type="SUPFAM" id="SSF46689">
    <property type="entry name" value="Homeodomain-like"/>
    <property type="match status" value="2"/>
</dbReference>
<keyword evidence="2" id="KW-0238">DNA-binding</keyword>
<name>A0AAN6N3H2_9PEZI</name>
<dbReference type="InterPro" id="IPR051651">
    <property type="entry name" value="DMTF1_DNA-bind_reg"/>
</dbReference>
<dbReference type="GO" id="GO:0005634">
    <property type="term" value="C:nucleus"/>
    <property type="evidence" value="ECO:0007669"/>
    <property type="project" value="UniProtKB-SubCell"/>
</dbReference>
<comment type="caution">
    <text evidence="7">The sequence shown here is derived from an EMBL/GenBank/DDBJ whole genome shotgun (WGS) entry which is preliminary data.</text>
</comment>
<comment type="subcellular location">
    <subcellularLocation>
        <location evidence="1">Nucleus</location>
    </subcellularLocation>
</comment>
<evidence type="ECO:0000313" key="7">
    <source>
        <dbReference type="EMBL" id="KAK3937148.1"/>
    </source>
</evidence>
<reference evidence="8" key="1">
    <citation type="journal article" date="2023" name="Mol. Phylogenet. Evol.">
        <title>Genome-scale phylogeny and comparative genomics of the fungal order Sordariales.</title>
        <authorList>
            <person name="Hensen N."/>
            <person name="Bonometti L."/>
            <person name="Westerberg I."/>
            <person name="Brannstrom I.O."/>
            <person name="Guillou S."/>
            <person name="Cros-Aarteil S."/>
            <person name="Calhoun S."/>
            <person name="Haridas S."/>
            <person name="Kuo A."/>
            <person name="Mondo S."/>
            <person name="Pangilinan J."/>
            <person name="Riley R."/>
            <person name="LaButti K."/>
            <person name="Andreopoulos B."/>
            <person name="Lipzen A."/>
            <person name="Chen C."/>
            <person name="Yan M."/>
            <person name="Daum C."/>
            <person name="Ng V."/>
            <person name="Clum A."/>
            <person name="Steindorff A."/>
            <person name="Ohm R.A."/>
            <person name="Martin F."/>
            <person name="Silar P."/>
            <person name="Natvig D.O."/>
            <person name="Lalanne C."/>
            <person name="Gautier V."/>
            <person name="Ament-Velasquez S.L."/>
            <person name="Kruys A."/>
            <person name="Hutchinson M.I."/>
            <person name="Powell A.J."/>
            <person name="Barry K."/>
            <person name="Miller A.N."/>
            <person name="Grigoriev I.V."/>
            <person name="Debuchy R."/>
            <person name="Gladieux P."/>
            <person name="Hiltunen Thoren M."/>
            <person name="Johannesson H."/>
        </authorList>
    </citation>
    <scope>NUCLEOTIDE SEQUENCE [LARGE SCALE GENOMIC DNA]</scope>
    <source>
        <strain evidence="8">CBS 340.73</strain>
    </source>
</reference>
<dbReference type="Proteomes" id="UP001303473">
    <property type="component" value="Unassembled WGS sequence"/>
</dbReference>
<evidence type="ECO:0000256" key="4">
    <source>
        <dbReference type="SAM" id="MobiDB-lite"/>
    </source>
</evidence>
<feature type="domain" description="HTH myb-type" evidence="6">
    <location>
        <begin position="102"/>
        <end position="155"/>
    </location>
</feature>
<dbReference type="PROSITE" id="PS51294">
    <property type="entry name" value="HTH_MYB"/>
    <property type="match status" value="1"/>
</dbReference>
<evidence type="ECO:0000259" key="6">
    <source>
        <dbReference type="PROSITE" id="PS51294"/>
    </source>
</evidence>
<dbReference type="CDD" id="cd00167">
    <property type="entry name" value="SANT"/>
    <property type="match status" value="1"/>
</dbReference>
<protein>
    <submittedName>
        <fullName evidence="7">Uncharacterized protein</fullName>
    </submittedName>
</protein>
<feature type="domain" description="Myb-like" evidence="5">
    <location>
        <begin position="102"/>
        <end position="151"/>
    </location>
</feature>
<dbReference type="InterPro" id="IPR017930">
    <property type="entry name" value="Myb_dom"/>
</dbReference>